<evidence type="ECO:0000313" key="1">
    <source>
        <dbReference type="EMBL" id="MBK6301322.1"/>
    </source>
</evidence>
<sequence length="224" mass="23581">MNVAFLTIGQSPRHDMADPIEESLPAGTTVVHSGLLDGLSRPEIEAAYGDGGAGQGLITRLADGSSVTMRVEAVEEGLRTKVASLTDGGVDAIVLLCTGEFPSLRSGDVWLIEPDTVLTGYVVSLFAQVRVGMILPMAGQVDDARVKWRGLADPIFAFASPYSDDVEALIAAAYDLVDAGARALVLDCMGFSRRHREALQARGVEVPVLVANEVVGGVVRIAFS</sequence>
<dbReference type="Proteomes" id="UP000718281">
    <property type="component" value="Unassembled WGS sequence"/>
</dbReference>
<proteinExistence type="predicted"/>
<comment type="caution">
    <text evidence="1">The sequence shown here is derived from an EMBL/GenBank/DDBJ whole genome shotgun (WGS) entry which is preliminary data.</text>
</comment>
<dbReference type="EMBL" id="JADIXZ010000004">
    <property type="protein sequence ID" value="MBK6301322.1"/>
    <property type="molecule type" value="Genomic_DNA"/>
</dbReference>
<dbReference type="NCBIfam" id="NF007788">
    <property type="entry name" value="PRK10481.1"/>
    <property type="match status" value="1"/>
</dbReference>
<dbReference type="AlphaFoldDB" id="A0A935CE23"/>
<protein>
    <submittedName>
        <fullName evidence="1">AroM family protein</fullName>
    </submittedName>
</protein>
<evidence type="ECO:0000313" key="2">
    <source>
        <dbReference type="Proteomes" id="UP000718281"/>
    </source>
</evidence>
<dbReference type="Pfam" id="PF07302">
    <property type="entry name" value="AroM"/>
    <property type="match status" value="1"/>
</dbReference>
<organism evidence="1 2">
    <name type="scientific">Candidatus Phosphoribacter hodrii</name>
    <dbReference type="NCBI Taxonomy" id="2953743"/>
    <lineage>
        <taxon>Bacteria</taxon>
        <taxon>Bacillati</taxon>
        <taxon>Actinomycetota</taxon>
        <taxon>Actinomycetes</taxon>
        <taxon>Micrococcales</taxon>
        <taxon>Dermatophilaceae</taxon>
        <taxon>Candidatus Phosphoribacter</taxon>
    </lineage>
</organism>
<reference evidence="1 2" key="1">
    <citation type="submission" date="2020-10" db="EMBL/GenBank/DDBJ databases">
        <title>Connecting structure to function with the recovery of over 1000 high-quality activated sludge metagenome-assembled genomes encoding full-length rRNA genes using long-read sequencing.</title>
        <authorList>
            <person name="Singleton C.M."/>
            <person name="Petriglieri F."/>
            <person name="Kristensen J.M."/>
            <person name="Kirkegaard R.H."/>
            <person name="Michaelsen T.Y."/>
            <person name="Andersen M.H."/>
            <person name="Karst S.M."/>
            <person name="Dueholm M.S."/>
            <person name="Nielsen P.H."/>
            <person name="Albertsen M."/>
        </authorList>
    </citation>
    <scope>NUCLEOTIDE SEQUENCE [LARGE SCALE GENOMIC DNA]</scope>
    <source>
        <strain evidence="1">AalE_18-Q3-R2-46_BAT3C.188</strain>
    </source>
</reference>
<gene>
    <name evidence="1" type="ORF">IPF40_09820</name>
</gene>
<dbReference type="InterPro" id="IPR010843">
    <property type="entry name" value="Uncharacterised_AroM"/>
</dbReference>
<name>A0A935CE23_9MICO</name>
<accession>A0A935CE23</accession>